<gene>
    <name evidence="4" type="ORF">ARTHRO_41337</name>
</gene>
<keyword evidence="2" id="KW-1133">Transmembrane helix</keyword>
<evidence type="ECO:0000259" key="3">
    <source>
        <dbReference type="Pfam" id="PF14238"/>
    </source>
</evidence>
<evidence type="ECO:0000313" key="5">
    <source>
        <dbReference type="Proteomes" id="UP000032946"/>
    </source>
</evidence>
<reference evidence="4 5" key="1">
    <citation type="submission" date="2014-02" db="EMBL/GenBank/DDBJ databases">
        <authorList>
            <person name="Genoscope - CEA"/>
        </authorList>
    </citation>
    <scope>NUCLEOTIDE SEQUENCE [LARGE SCALE GENOMIC DNA]</scope>
    <source>
        <strain evidence="4 5">PCC 8005</strain>
    </source>
</reference>
<feature type="domain" description="DUF4340" evidence="3">
    <location>
        <begin position="78"/>
        <end position="194"/>
    </location>
</feature>
<feature type="region of interest" description="Disordered" evidence="1">
    <location>
        <begin position="199"/>
        <end position="229"/>
    </location>
</feature>
<feature type="transmembrane region" description="Helical" evidence="2">
    <location>
        <begin position="6"/>
        <end position="24"/>
    </location>
</feature>
<name>A0A9P1KJT3_9CYAN</name>
<evidence type="ECO:0000256" key="2">
    <source>
        <dbReference type="SAM" id="Phobius"/>
    </source>
</evidence>
<accession>A0A9P1KJT3</accession>
<evidence type="ECO:0000313" key="4">
    <source>
        <dbReference type="EMBL" id="CDM96928.1"/>
    </source>
</evidence>
<feature type="compositionally biased region" description="Acidic residues" evidence="1">
    <location>
        <begin position="217"/>
        <end position="229"/>
    </location>
</feature>
<dbReference type="Proteomes" id="UP000032946">
    <property type="component" value="Chromosome"/>
</dbReference>
<organism evidence="4 5">
    <name type="scientific">Limnospira indica PCC 8005</name>
    <dbReference type="NCBI Taxonomy" id="376219"/>
    <lineage>
        <taxon>Bacteria</taxon>
        <taxon>Bacillati</taxon>
        <taxon>Cyanobacteriota</taxon>
        <taxon>Cyanophyceae</taxon>
        <taxon>Oscillatoriophycideae</taxon>
        <taxon>Oscillatoriales</taxon>
        <taxon>Sirenicapillariaceae</taxon>
        <taxon>Limnospira</taxon>
    </lineage>
</organism>
<keyword evidence="5" id="KW-1185">Reference proteome</keyword>
<dbReference type="Pfam" id="PF14238">
    <property type="entry name" value="DUF4340"/>
    <property type="match status" value="1"/>
</dbReference>
<dbReference type="RefSeq" id="WP_006669376.1">
    <property type="nucleotide sequence ID" value="NZ_FO818640.1"/>
</dbReference>
<keyword evidence="2" id="KW-0472">Membrane</keyword>
<feature type="compositionally biased region" description="Low complexity" evidence="1">
    <location>
        <begin position="206"/>
        <end position="216"/>
    </location>
</feature>
<evidence type="ECO:0000256" key="1">
    <source>
        <dbReference type="SAM" id="MobiDB-lite"/>
    </source>
</evidence>
<dbReference type="EMBL" id="FO818640">
    <property type="protein sequence ID" value="CDM96928.1"/>
    <property type="molecule type" value="Genomic_DNA"/>
</dbReference>
<keyword evidence="2" id="KW-0812">Transmembrane</keyword>
<dbReference type="InterPro" id="IPR025641">
    <property type="entry name" value="DUF4340"/>
</dbReference>
<sequence length="229" mass="25642">MKLQQSTRILMIIALVLAGGVYVVEIRGKSQQQQVQARQDRIFDISQDEIQSLIIETGDRTLKIERVGEDETDAITPWKMLEPMEYPANIARVNAVLNQLVNTQRIASNPNSGISKLTISKSQLEDYGLVDPQESIQIQLRDETTHRLVLGKSDFSGDAIYAMTNPPETLPENISILVISKTARDAISHPLDEWIMARDAEDLLSPETPETPTETPTEMETEEVDTPET</sequence>
<protein>
    <recommendedName>
        <fullName evidence="3">DUF4340 domain-containing protein</fullName>
    </recommendedName>
</protein>
<dbReference type="AlphaFoldDB" id="A0A9P1KJT3"/>
<proteinExistence type="predicted"/>